<sequence>MSTRAPMRISRSWTASTGILRAERVVGDVPSGTAAQSIADGMGGRPKPIGSAPRRSAGGRTTSRADVAGIRQTRGMPKPASTARLRAARLAAHGLRDGLPSITDAVRRLGAVQAQDFVAAKWVLGARVPGSVAADVDAALESRDVVRSWPMRGTLHILPTEQLRPILWITGPRELRRAALTHRTLELDDETYLRARAVAERVLADGAMSREQLTAAWEDAGISTAGQRGYHLIWWLALEAVICCGPVDGRTQRFVLLDDWAPQQGALPERDEILAGLFTSYVAGHGPVTVQDFAWWAGLTLGDARTALAAAGDAVVAFDAERVVVADAGWAADPDAAAPRAAGRHALAAFDEYFLGYRDRAPVCEPLHAGRVVPGGNGVFQPILVAGGAVEGLWKVARARGGASVALHGFDGDLEPARYRSALARWARFTGERLDAVTTA</sequence>
<protein>
    <submittedName>
        <fullName evidence="2">Winged helix DNA-binding domain-containing protein</fullName>
    </submittedName>
</protein>
<keyword evidence="3" id="KW-1185">Reference proteome</keyword>
<dbReference type="PANTHER" id="PTHR38479">
    <property type="entry name" value="LMO0824 PROTEIN"/>
    <property type="match status" value="1"/>
</dbReference>
<dbReference type="InterPro" id="IPR009351">
    <property type="entry name" value="AlkZ-like"/>
</dbReference>
<dbReference type="Proteomes" id="UP000325243">
    <property type="component" value="Unassembled WGS sequence"/>
</dbReference>
<comment type="caution">
    <text evidence="2">The sequence shown here is derived from an EMBL/GenBank/DDBJ whole genome shotgun (WGS) entry which is preliminary data.</text>
</comment>
<name>A0A5S4V2X5_9MICO</name>
<accession>A0A5S4V2X5</accession>
<dbReference type="AlphaFoldDB" id="A0A5S4V2X5"/>
<dbReference type="PANTHER" id="PTHR38479:SF2">
    <property type="entry name" value="WINGED HELIX DNA-BINDING DOMAIN-CONTAINING PROTEIN"/>
    <property type="match status" value="1"/>
</dbReference>
<evidence type="ECO:0000313" key="2">
    <source>
        <dbReference type="EMBL" id="TYL50870.1"/>
    </source>
</evidence>
<keyword evidence="2" id="KW-0238">DNA-binding</keyword>
<evidence type="ECO:0000256" key="1">
    <source>
        <dbReference type="SAM" id="MobiDB-lite"/>
    </source>
</evidence>
<evidence type="ECO:0000313" key="3">
    <source>
        <dbReference type="Proteomes" id="UP000325243"/>
    </source>
</evidence>
<dbReference type="GO" id="GO:0003677">
    <property type="term" value="F:DNA binding"/>
    <property type="evidence" value="ECO:0007669"/>
    <property type="project" value="UniProtKB-KW"/>
</dbReference>
<reference evidence="2 3" key="1">
    <citation type="submission" date="2019-08" db="EMBL/GenBank/DDBJ databases">
        <authorList>
            <person name="Hu J."/>
        </authorList>
    </citation>
    <scope>NUCLEOTIDE SEQUENCE [LARGE SCALE GENOMIC DNA]</scope>
    <source>
        <strain evidence="2 3">NEAU-184</strain>
    </source>
</reference>
<dbReference type="Pfam" id="PF06224">
    <property type="entry name" value="AlkZ-like"/>
    <property type="match status" value="1"/>
</dbReference>
<organism evidence="2 3">
    <name type="scientific">Agromyces mariniharenae</name>
    <dbReference type="NCBI Taxonomy" id="2604423"/>
    <lineage>
        <taxon>Bacteria</taxon>
        <taxon>Bacillati</taxon>
        <taxon>Actinomycetota</taxon>
        <taxon>Actinomycetes</taxon>
        <taxon>Micrococcales</taxon>
        <taxon>Microbacteriaceae</taxon>
        <taxon>Agromyces</taxon>
    </lineage>
</organism>
<dbReference type="EMBL" id="VSSB01000002">
    <property type="protein sequence ID" value="TYL50870.1"/>
    <property type="molecule type" value="Genomic_DNA"/>
</dbReference>
<proteinExistence type="predicted"/>
<feature type="region of interest" description="Disordered" evidence="1">
    <location>
        <begin position="30"/>
        <end position="81"/>
    </location>
</feature>
<gene>
    <name evidence="2" type="ORF">FYC51_17145</name>
</gene>